<evidence type="ECO:0000313" key="6">
    <source>
        <dbReference type="Proteomes" id="UP000799302"/>
    </source>
</evidence>
<proteinExistence type="predicted"/>
<dbReference type="OrthoDB" id="47330at2759"/>
<organism evidence="5 6">
    <name type="scientific">Microthyrium microscopicum</name>
    <dbReference type="NCBI Taxonomy" id="703497"/>
    <lineage>
        <taxon>Eukaryota</taxon>
        <taxon>Fungi</taxon>
        <taxon>Dikarya</taxon>
        <taxon>Ascomycota</taxon>
        <taxon>Pezizomycotina</taxon>
        <taxon>Dothideomycetes</taxon>
        <taxon>Dothideomycetes incertae sedis</taxon>
        <taxon>Microthyriales</taxon>
        <taxon>Microthyriaceae</taxon>
        <taxon>Microthyrium</taxon>
    </lineage>
</organism>
<dbReference type="EMBL" id="MU004234">
    <property type="protein sequence ID" value="KAF2669830.1"/>
    <property type="molecule type" value="Genomic_DNA"/>
</dbReference>
<keyword evidence="2" id="KW-0067">ATP-binding</keyword>
<dbReference type="PRINTS" id="PR00300">
    <property type="entry name" value="CLPPROTEASEA"/>
</dbReference>
<dbReference type="SMART" id="SM00382">
    <property type="entry name" value="AAA"/>
    <property type="match status" value="1"/>
</dbReference>
<evidence type="ECO:0000313" key="5">
    <source>
        <dbReference type="EMBL" id="KAF2669830.1"/>
    </source>
</evidence>
<evidence type="ECO:0000259" key="4">
    <source>
        <dbReference type="SMART" id="SM00382"/>
    </source>
</evidence>
<dbReference type="PANTHER" id="PTHR11638">
    <property type="entry name" value="ATP-DEPENDENT CLP PROTEASE"/>
    <property type="match status" value="1"/>
</dbReference>
<feature type="domain" description="AAA+ ATPase" evidence="4">
    <location>
        <begin position="315"/>
        <end position="454"/>
    </location>
</feature>
<dbReference type="GO" id="GO:0034605">
    <property type="term" value="P:cellular response to heat"/>
    <property type="evidence" value="ECO:0007669"/>
    <property type="project" value="TreeGrafter"/>
</dbReference>
<evidence type="ECO:0000256" key="3">
    <source>
        <dbReference type="SAM" id="MobiDB-lite"/>
    </source>
</evidence>
<keyword evidence="6" id="KW-1185">Reference proteome</keyword>
<dbReference type="GO" id="GO:0005524">
    <property type="term" value="F:ATP binding"/>
    <property type="evidence" value="ECO:0007669"/>
    <property type="project" value="UniProtKB-KW"/>
</dbReference>
<dbReference type="InterPro" id="IPR001270">
    <property type="entry name" value="ClpA/B"/>
</dbReference>
<keyword evidence="1" id="KW-0547">Nucleotide-binding</keyword>
<evidence type="ECO:0000256" key="1">
    <source>
        <dbReference type="ARBA" id="ARBA00022741"/>
    </source>
</evidence>
<keyword evidence="5" id="KW-0378">Hydrolase</keyword>
<gene>
    <name evidence="5" type="ORF">BT63DRAFT_386178</name>
</gene>
<dbReference type="Pfam" id="PF07724">
    <property type="entry name" value="AAA_2"/>
    <property type="match status" value="1"/>
</dbReference>
<name>A0A6A6UD96_9PEZI</name>
<dbReference type="GO" id="GO:0016887">
    <property type="term" value="F:ATP hydrolysis activity"/>
    <property type="evidence" value="ECO:0007669"/>
    <property type="project" value="InterPro"/>
</dbReference>
<sequence>MDDENHVPERLTNSASLSEPSDRSVISPAVDSFTGGTSTIDLNNSTFPGSSDFDAVETDPSSSDKIAEWDFQLPRLRFAASTQNAANIDQGSSTFDPAAFARAVQDGANLLSLIGYLDRYSREKVSYQINDEIEGFPLMFYIVESNNERLLRHCVSKSGNPEAVHVPSQIPLLVFAIVNSHNVEGDKTLLVATLLSLGASPNVLPSAFYTPYLQDLPETGPENSANSEIEGARFNTPWCTEDVSQRLASALTLSQRYFIQKAANLRVPTAREVDLAQRRNAEGLLGISYFLIGQSLASHLLLRKLLSHILSPSKRPLVMVFAGPSGHGKTELARRLGHLLSLELEVVDCTAFSREIELFGPREPYSGAAQGSPLNNFLAKNAGKRCIVFLDEFEKTTTEIHKTLLLPFDNGEYQDRRHRSNINCSNTIWILATNAHDEVIQDYFESHQEALSDPTNQDEGVRLIKKLASEVKEDFLRTFGPPLTGRISAFIPFLPFSVGEQAVIVHKYLLELGESVEGPVNLSTGPKEKLLGNVRLRIRRDGSVCRILAESGYNIHLGARSLITAVDTVKSRLVDEYLEINEGFSEHPEKTECFVDVQADEIVVTMSASK</sequence>
<dbReference type="InterPro" id="IPR003593">
    <property type="entry name" value="AAA+_ATPase"/>
</dbReference>
<dbReference type="AlphaFoldDB" id="A0A6A6UD96"/>
<dbReference type="Proteomes" id="UP000799302">
    <property type="component" value="Unassembled WGS sequence"/>
</dbReference>
<dbReference type="InterPro" id="IPR027417">
    <property type="entry name" value="P-loop_NTPase"/>
</dbReference>
<dbReference type="InterPro" id="IPR050130">
    <property type="entry name" value="ClpA_ClpB"/>
</dbReference>
<dbReference type="Gene3D" id="3.40.50.300">
    <property type="entry name" value="P-loop containing nucleotide triphosphate hydrolases"/>
    <property type="match status" value="1"/>
</dbReference>
<evidence type="ECO:0000256" key="2">
    <source>
        <dbReference type="ARBA" id="ARBA00022840"/>
    </source>
</evidence>
<reference evidence="5" key="1">
    <citation type="journal article" date="2020" name="Stud. Mycol.">
        <title>101 Dothideomycetes genomes: a test case for predicting lifestyles and emergence of pathogens.</title>
        <authorList>
            <person name="Haridas S."/>
            <person name="Albert R."/>
            <person name="Binder M."/>
            <person name="Bloem J."/>
            <person name="Labutti K."/>
            <person name="Salamov A."/>
            <person name="Andreopoulos B."/>
            <person name="Baker S."/>
            <person name="Barry K."/>
            <person name="Bills G."/>
            <person name="Bluhm B."/>
            <person name="Cannon C."/>
            <person name="Castanera R."/>
            <person name="Culley D."/>
            <person name="Daum C."/>
            <person name="Ezra D."/>
            <person name="Gonzalez J."/>
            <person name="Henrissat B."/>
            <person name="Kuo A."/>
            <person name="Liang C."/>
            <person name="Lipzen A."/>
            <person name="Lutzoni F."/>
            <person name="Magnuson J."/>
            <person name="Mondo S."/>
            <person name="Nolan M."/>
            <person name="Ohm R."/>
            <person name="Pangilinan J."/>
            <person name="Park H.-J."/>
            <person name="Ramirez L."/>
            <person name="Alfaro M."/>
            <person name="Sun H."/>
            <person name="Tritt A."/>
            <person name="Yoshinaga Y."/>
            <person name="Zwiers L.-H."/>
            <person name="Turgeon B."/>
            <person name="Goodwin S."/>
            <person name="Spatafora J."/>
            <person name="Crous P."/>
            <person name="Grigoriev I."/>
        </authorList>
    </citation>
    <scope>NUCLEOTIDE SEQUENCE</scope>
    <source>
        <strain evidence="5">CBS 115976</strain>
    </source>
</reference>
<dbReference type="PANTHER" id="PTHR11638:SF18">
    <property type="entry name" value="HEAT SHOCK PROTEIN 104"/>
    <property type="match status" value="1"/>
</dbReference>
<feature type="region of interest" description="Disordered" evidence="3">
    <location>
        <begin position="1"/>
        <end position="30"/>
    </location>
</feature>
<dbReference type="SUPFAM" id="SSF52540">
    <property type="entry name" value="P-loop containing nucleoside triphosphate hydrolases"/>
    <property type="match status" value="1"/>
</dbReference>
<accession>A0A6A6UD96</accession>
<dbReference type="GO" id="GO:0005737">
    <property type="term" value="C:cytoplasm"/>
    <property type="evidence" value="ECO:0007669"/>
    <property type="project" value="TreeGrafter"/>
</dbReference>
<dbReference type="InterPro" id="IPR003959">
    <property type="entry name" value="ATPase_AAA_core"/>
</dbReference>
<protein>
    <submittedName>
        <fullName evidence="5">P-loop containing nucleoside triphosphate hydrolase protein</fullName>
    </submittedName>
</protein>